<sequence>MTMVHVISADQVREAMLEYVHLRAEQLTSMAHLFATAGSVRVIDGVRVHVVPFEDAEDAYGWTQSAEECKCGDLIVWGRTVAVLDRAWPVTVRGDGEAFHRLKDGVTFETHEGGKYAHAARIARSLRLTPF</sequence>
<dbReference type="AlphaFoldDB" id="A0A4P8J7F1"/>
<evidence type="ECO:0000313" key="2">
    <source>
        <dbReference type="Proteomes" id="UP000298656"/>
    </source>
</evidence>
<dbReference type="KEGG" id="tvl:FAZ95_38675"/>
<keyword evidence="2" id="KW-1185">Reference proteome</keyword>
<gene>
    <name evidence="1" type="ORF">FAZ95_38675</name>
</gene>
<dbReference type="EMBL" id="CP040079">
    <property type="protein sequence ID" value="QCP55069.1"/>
    <property type="molecule type" value="Genomic_DNA"/>
</dbReference>
<organism evidence="1 2">
    <name type="scientific">Trinickia violacea</name>
    <dbReference type="NCBI Taxonomy" id="2571746"/>
    <lineage>
        <taxon>Bacteria</taxon>
        <taxon>Pseudomonadati</taxon>
        <taxon>Pseudomonadota</taxon>
        <taxon>Betaproteobacteria</taxon>
        <taxon>Burkholderiales</taxon>
        <taxon>Burkholderiaceae</taxon>
        <taxon>Trinickia</taxon>
    </lineage>
</organism>
<dbReference type="RefSeq" id="WP_137337826.1">
    <property type="nucleotide sequence ID" value="NZ_CP040079.1"/>
</dbReference>
<dbReference type="Proteomes" id="UP000298656">
    <property type="component" value="Chromosome 3"/>
</dbReference>
<reference evidence="1 2" key="1">
    <citation type="submission" date="2019-05" db="EMBL/GenBank/DDBJ databases">
        <title>Burkholderia sp. DHOD12, isolated from subtropical forest soil.</title>
        <authorList>
            <person name="Gao Z.-H."/>
            <person name="Qiu L.-H."/>
        </authorList>
    </citation>
    <scope>NUCLEOTIDE SEQUENCE [LARGE SCALE GENOMIC DNA]</scope>
    <source>
        <strain evidence="1 2">DHOD12</strain>
    </source>
</reference>
<accession>A0A4P8J7F1</accession>
<protein>
    <submittedName>
        <fullName evidence="1">Uncharacterized protein</fullName>
    </submittedName>
</protein>
<evidence type="ECO:0000313" key="1">
    <source>
        <dbReference type="EMBL" id="QCP55069.1"/>
    </source>
</evidence>
<proteinExistence type="predicted"/>
<name>A0A4P8J7F1_9BURK</name>